<sequence length="144" mass="16160">MIRLVGALLILLLLCGCGIGSMKRGNLDMDAALLQMAREMREETIGAFMNENCTDAAYLQEAYALSLDERDYALVHAIRSDIWQEAAIFHCNEENWSIIKEKAQVRCAQAKEQGIPSFLGTCGSYVYVLIGEDAQWMRTYLEGL</sequence>
<keyword evidence="2" id="KW-1185">Reference proteome</keyword>
<dbReference type="PROSITE" id="PS51257">
    <property type="entry name" value="PROKAR_LIPOPROTEIN"/>
    <property type="match status" value="1"/>
</dbReference>
<dbReference type="Proteomes" id="UP001529340">
    <property type="component" value="Unassembled WGS sequence"/>
</dbReference>
<dbReference type="EMBL" id="JAUDCG010000008">
    <property type="protein sequence ID" value="MDM8156538.1"/>
    <property type="molecule type" value="Genomic_DNA"/>
</dbReference>
<evidence type="ECO:0000313" key="1">
    <source>
        <dbReference type="EMBL" id="MDM8156538.1"/>
    </source>
</evidence>
<protein>
    <recommendedName>
        <fullName evidence="3">DUF4358 domain-containing protein</fullName>
    </recommendedName>
</protein>
<reference evidence="1" key="1">
    <citation type="submission" date="2023-06" db="EMBL/GenBank/DDBJ databases">
        <title>Identification and characterization of horizontal gene transfer across gut microbiota members of farm animals based on homology search.</title>
        <authorList>
            <person name="Schwarzerova J."/>
            <person name="Nykrynova M."/>
            <person name="Jureckova K."/>
            <person name="Cejkova D."/>
            <person name="Rychlik I."/>
        </authorList>
    </citation>
    <scope>NUCLEOTIDE SEQUENCE</scope>
    <source>
        <strain evidence="1">ET39</strain>
    </source>
</reference>
<gene>
    <name evidence="1" type="ORF">QUV96_02670</name>
</gene>
<dbReference type="RefSeq" id="WP_289607008.1">
    <property type="nucleotide sequence ID" value="NZ_JAUDCG010000008.1"/>
</dbReference>
<accession>A0ABT7UC25</accession>
<name>A0ABT7UC25_9FIRM</name>
<evidence type="ECO:0000313" key="2">
    <source>
        <dbReference type="Proteomes" id="UP001529340"/>
    </source>
</evidence>
<reference evidence="1" key="2">
    <citation type="submission" date="2023-06" db="EMBL/GenBank/DDBJ databases">
        <authorList>
            <person name="Zeman M."/>
            <person name="Kubasova T."/>
            <person name="Jahodarova E."/>
            <person name="Nykrynova M."/>
            <person name="Rychlik I."/>
        </authorList>
    </citation>
    <scope>NUCLEOTIDE SEQUENCE</scope>
    <source>
        <strain evidence="1">ET39</strain>
    </source>
</reference>
<comment type="caution">
    <text evidence="1">The sequence shown here is derived from an EMBL/GenBank/DDBJ whole genome shotgun (WGS) entry which is preliminary data.</text>
</comment>
<organism evidence="1 2">
    <name type="scientific">Amedibacillus dolichus</name>
    <dbReference type="NCBI Taxonomy" id="31971"/>
    <lineage>
        <taxon>Bacteria</taxon>
        <taxon>Bacillati</taxon>
        <taxon>Bacillota</taxon>
        <taxon>Erysipelotrichia</taxon>
        <taxon>Erysipelotrichales</taxon>
        <taxon>Erysipelotrichaceae</taxon>
        <taxon>Amedibacillus</taxon>
    </lineage>
</organism>
<proteinExistence type="predicted"/>
<evidence type="ECO:0008006" key="3">
    <source>
        <dbReference type="Google" id="ProtNLM"/>
    </source>
</evidence>